<dbReference type="SUPFAM" id="SSF81383">
    <property type="entry name" value="F-box domain"/>
    <property type="match status" value="1"/>
</dbReference>
<gene>
    <name evidence="2" type="ORF">SEVIR_6G030700v2</name>
</gene>
<dbReference type="InterPro" id="IPR036047">
    <property type="entry name" value="F-box-like_dom_sf"/>
</dbReference>
<dbReference type="Pfam" id="PF12937">
    <property type="entry name" value="F-box-like"/>
    <property type="match status" value="1"/>
</dbReference>
<dbReference type="Gene3D" id="1.20.1280.50">
    <property type="match status" value="1"/>
</dbReference>
<organism evidence="2 3">
    <name type="scientific">Setaria viridis</name>
    <name type="common">Green bristlegrass</name>
    <name type="synonym">Setaria italica subsp. viridis</name>
    <dbReference type="NCBI Taxonomy" id="4556"/>
    <lineage>
        <taxon>Eukaryota</taxon>
        <taxon>Viridiplantae</taxon>
        <taxon>Streptophyta</taxon>
        <taxon>Embryophyta</taxon>
        <taxon>Tracheophyta</taxon>
        <taxon>Spermatophyta</taxon>
        <taxon>Magnoliopsida</taxon>
        <taxon>Liliopsida</taxon>
        <taxon>Poales</taxon>
        <taxon>Poaceae</taxon>
        <taxon>PACMAD clade</taxon>
        <taxon>Panicoideae</taxon>
        <taxon>Panicodae</taxon>
        <taxon>Paniceae</taxon>
        <taxon>Cenchrinae</taxon>
        <taxon>Setaria</taxon>
    </lineage>
</organism>
<dbReference type="PANTHER" id="PTHR38926">
    <property type="entry name" value="F-BOX DOMAIN CONTAINING PROTEIN, EXPRESSED"/>
    <property type="match status" value="1"/>
</dbReference>
<dbReference type="Gene3D" id="3.80.10.10">
    <property type="entry name" value="Ribonuclease Inhibitor"/>
    <property type="match status" value="1"/>
</dbReference>
<dbReference type="FunFam" id="1.20.1280.50:FF:000037">
    <property type="entry name" value="F-box protein SKIP19"/>
    <property type="match status" value="1"/>
</dbReference>
<evidence type="ECO:0000259" key="1">
    <source>
        <dbReference type="Pfam" id="PF12937"/>
    </source>
</evidence>
<accession>A0A4U6U549</accession>
<dbReference type="InterPro" id="IPR001810">
    <property type="entry name" value="F-box_dom"/>
</dbReference>
<dbReference type="InterPro" id="IPR032675">
    <property type="entry name" value="LRR_dom_sf"/>
</dbReference>
<dbReference type="AlphaFoldDB" id="A0A4U6U549"/>
<evidence type="ECO:0000313" key="2">
    <source>
        <dbReference type="EMBL" id="TKW08479.1"/>
    </source>
</evidence>
<protein>
    <recommendedName>
        <fullName evidence="1">F-box domain-containing protein</fullName>
    </recommendedName>
</protein>
<dbReference type="Proteomes" id="UP000298652">
    <property type="component" value="Chromosome 6"/>
</dbReference>
<feature type="domain" description="F-box" evidence="1">
    <location>
        <begin position="23"/>
        <end position="71"/>
    </location>
</feature>
<evidence type="ECO:0000313" key="3">
    <source>
        <dbReference type="Proteomes" id="UP000298652"/>
    </source>
</evidence>
<dbReference type="EMBL" id="CM016557">
    <property type="protein sequence ID" value="TKW08479.1"/>
    <property type="molecule type" value="Genomic_DNA"/>
</dbReference>
<reference evidence="2" key="1">
    <citation type="submission" date="2019-03" db="EMBL/GenBank/DDBJ databases">
        <title>WGS assembly of Setaria viridis.</title>
        <authorList>
            <person name="Huang P."/>
            <person name="Jenkins J."/>
            <person name="Grimwood J."/>
            <person name="Barry K."/>
            <person name="Healey A."/>
            <person name="Mamidi S."/>
            <person name="Sreedasyam A."/>
            <person name="Shu S."/>
            <person name="Feldman M."/>
            <person name="Wu J."/>
            <person name="Yu Y."/>
            <person name="Chen C."/>
            <person name="Johnson J."/>
            <person name="Rokhsar D."/>
            <person name="Baxter I."/>
            <person name="Schmutz J."/>
            <person name="Brutnell T."/>
            <person name="Kellogg E."/>
        </authorList>
    </citation>
    <scope>NUCLEOTIDE SEQUENCE [LARGE SCALE GENOMIC DNA]</scope>
</reference>
<dbReference type="Gramene" id="TKW08479">
    <property type="protein sequence ID" value="TKW08479"/>
    <property type="gene ID" value="SEVIR_6G030700v2"/>
</dbReference>
<name>A0A4U6U549_SETVI</name>
<sequence length="271" mass="29972">MPSSSPRRYRAKPASAGAAARDWAALPRDILSAVFLRLGPCLEIMRGAELACAAWRRAAVEDPGLWRRVDIDVGALASAGLRKGWGAMLRAAVDRGAGRCEAFSGPCDQELLLYLIERANSLKNLHLLCLDVPNEVLKVAVKKYPHLEDLELKYVSSPSDDMLISVCQACPRLKKLKLTFSPCFDEGYGDDEQLVLDIIEQGIPMMSELLSLQLFQCDLTTEGLASILDNCPLLESLHITGSFKYYEMDDELQAKCTRVKNLTIPKYSIHG</sequence>
<proteinExistence type="predicted"/>
<dbReference type="OMA" id="ELACAAW"/>
<dbReference type="PANTHER" id="PTHR38926:SF74">
    <property type="entry name" value="OS08G0193600 PROTEIN"/>
    <property type="match status" value="1"/>
</dbReference>
<dbReference type="SUPFAM" id="SSF52047">
    <property type="entry name" value="RNI-like"/>
    <property type="match status" value="1"/>
</dbReference>
<keyword evidence="3" id="KW-1185">Reference proteome</keyword>